<dbReference type="PANTHER" id="PTHR30193:SF37">
    <property type="entry name" value="INNER MEMBRANE ABC TRANSPORTER PERMEASE PROTEIN YCJO"/>
    <property type="match status" value="1"/>
</dbReference>
<comment type="caution">
    <text evidence="9">The sequence shown here is derived from an EMBL/GenBank/DDBJ whole genome shotgun (WGS) entry which is preliminary data.</text>
</comment>
<sequence length="312" mass="34375">MESTHESSNHMKRHQPLSKMQWPKALGSNSPVPWLLPTAIVLLLVFVYPVIEVIRSSFTNANLMDPNYTYTLQSYRKLLNNPDLLHMTSITLIFVACSVFFQMLLGFIIALMVDLGNKRKLIGTVVVRTTVLSAWAIPGVIIGIIWSLLYNESDAGILNYVVTSIGFPKISFLSDPHIALASITLANIWRGTAFCMIMIYAGFQTVPGDVLEAAKIDGTTSFQSLIKIIVPILAPILFINMITSVVATFNTFDMVMALTAGGPGKSTEVIALNVHSQIFQLFDLGQGAATAVILLLINLTMTGLYFRFVERK</sequence>
<dbReference type="EMBL" id="JAMDMX010000001">
    <property type="protein sequence ID" value="MCY9691350.1"/>
    <property type="molecule type" value="Genomic_DNA"/>
</dbReference>
<evidence type="ECO:0000256" key="2">
    <source>
        <dbReference type="ARBA" id="ARBA00022448"/>
    </source>
</evidence>
<comment type="subcellular location">
    <subcellularLocation>
        <location evidence="1 7">Cell membrane</location>
        <topology evidence="1 7">Multi-pass membrane protein</topology>
    </subcellularLocation>
</comment>
<reference evidence="9 10" key="1">
    <citation type="submission" date="2022-05" db="EMBL/GenBank/DDBJ databases">
        <title>Genome Sequencing of Bee-Associated Microbes.</title>
        <authorList>
            <person name="Dunlap C."/>
        </authorList>
    </citation>
    <scope>NUCLEOTIDE SEQUENCE [LARGE SCALE GENOMIC DNA]</scope>
    <source>
        <strain evidence="9 10">NRRL B-14421</strain>
    </source>
</reference>
<evidence type="ECO:0000259" key="8">
    <source>
        <dbReference type="PROSITE" id="PS50928"/>
    </source>
</evidence>
<feature type="transmembrane region" description="Helical" evidence="7">
    <location>
        <begin position="288"/>
        <end position="306"/>
    </location>
</feature>
<evidence type="ECO:0000256" key="5">
    <source>
        <dbReference type="ARBA" id="ARBA00022989"/>
    </source>
</evidence>
<evidence type="ECO:0000256" key="6">
    <source>
        <dbReference type="ARBA" id="ARBA00023136"/>
    </source>
</evidence>
<dbReference type="InterPro" id="IPR051393">
    <property type="entry name" value="ABC_transporter_permease"/>
</dbReference>
<proteinExistence type="inferred from homology"/>
<evidence type="ECO:0000256" key="4">
    <source>
        <dbReference type="ARBA" id="ARBA00022692"/>
    </source>
</evidence>
<keyword evidence="10" id="KW-1185">Reference proteome</keyword>
<feature type="transmembrane region" description="Helical" evidence="7">
    <location>
        <begin position="178"/>
        <end position="203"/>
    </location>
</feature>
<feature type="transmembrane region" description="Helical" evidence="7">
    <location>
        <begin position="224"/>
        <end position="249"/>
    </location>
</feature>
<keyword evidence="3" id="KW-1003">Cell membrane</keyword>
<dbReference type="CDD" id="cd06261">
    <property type="entry name" value="TM_PBP2"/>
    <property type="match status" value="1"/>
</dbReference>
<dbReference type="InterPro" id="IPR035906">
    <property type="entry name" value="MetI-like_sf"/>
</dbReference>
<dbReference type="SUPFAM" id="SSF161098">
    <property type="entry name" value="MetI-like"/>
    <property type="match status" value="1"/>
</dbReference>
<name>A0ABT4G5B0_9BACL</name>
<gene>
    <name evidence="9" type="ORF">M5X19_00165</name>
</gene>
<dbReference type="PANTHER" id="PTHR30193">
    <property type="entry name" value="ABC TRANSPORTER PERMEASE PROTEIN"/>
    <property type="match status" value="1"/>
</dbReference>
<evidence type="ECO:0000256" key="7">
    <source>
        <dbReference type="RuleBase" id="RU363032"/>
    </source>
</evidence>
<organism evidence="9 10">
    <name type="scientific">Paenibacillus alginolyticus</name>
    <dbReference type="NCBI Taxonomy" id="59839"/>
    <lineage>
        <taxon>Bacteria</taxon>
        <taxon>Bacillati</taxon>
        <taxon>Bacillota</taxon>
        <taxon>Bacilli</taxon>
        <taxon>Bacillales</taxon>
        <taxon>Paenibacillaceae</taxon>
        <taxon>Paenibacillus</taxon>
    </lineage>
</organism>
<comment type="similarity">
    <text evidence="7">Belongs to the binding-protein-dependent transport system permease family.</text>
</comment>
<evidence type="ECO:0000313" key="10">
    <source>
        <dbReference type="Proteomes" id="UP001527099"/>
    </source>
</evidence>
<feature type="domain" description="ABC transmembrane type-1" evidence="8">
    <location>
        <begin position="88"/>
        <end position="305"/>
    </location>
</feature>
<dbReference type="Proteomes" id="UP001527099">
    <property type="component" value="Unassembled WGS sequence"/>
</dbReference>
<keyword evidence="2 7" id="KW-0813">Transport</keyword>
<evidence type="ECO:0000313" key="9">
    <source>
        <dbReference type="EMBL" id="MCY9691350.1"/>
    </source>
</evidence>
<keyword evidence="6 7" id="KW-0472">Membrane</keyword>
<evidence type="ECO:0000256" key="1">
    <source>
        <dbReference type="ARBA" id="ARBA00004651"/>
    </source>
</evidence>
<evidence type="ECO:0000256" key="3">
    <source>
        <dbReference type="ARBA" id="ARBA00022475"/>
    </source>
</evidence>
<accession>A0ABT4G5B0</accession>
<keyword evidence="4 7" id="KW-0812">Transmembrane</keyword>
<protein>
    <submittedName>
        <fullName evidence="9">Sugar ABC transporter permease</fullName>
    </submittedName>
</protein>
<feature type="transmembrane region" description="Helical" evidence="7">
    <location>
        <begin position="32"/>
        <end position="51"/>
    </location>
</feature>
<dbReference type="RefSeq" id="WP_268613287.1">
    <property type="nucleotide sequence ID" value="NZ_JAMDMX010000001.1"/>
</dbReference>
<dbReference type="InterPro" id="IPR000515">
    <property type="entry name" value="MetI-like"/>
</dbReference>
<feature type="transmembrane region" description="Helical" evidence="7">
    <location>
        <begin position="84"/>
        <end position="113"/>
    </location>
</feature>
<dbReference type="PROSITE" id="PS50928">
    <property type="entry name" value="ABC_TM1"/>
    <property type="match status" value="1"/>
</dbReference>
<dbReference type="Gene3D" id="1.10.3720.10">
    <property type="entry name" value="MetI-like"/>
    <property type="match status" value="1"/>
</dbReference>
<keyword evidence="5 7" id="KW-1133">Transmembrane helix</keyword>
<dbReference type="Pfam" id="PF00528">
    <property type="entry name" value="BPD_transp_1"/>
    <property type="match status" value="1"/>
</dbReference>
<feature type="transmembrane region" description="Helical" evidence="7">
    <location>
        <begin position="125"/>
        <end position="149"/>
    </location>
</feature>